<feature type="domain" description="DNA-directed DNA polymerase family B mitochondria/virus" evidence="9">
    <location>
        <begin position="35"/>
        <end position="201"/>
    </location>
</feature>
<evidence type="ECO:0000259" key="9">
    <source>
        <dbReference type="Pfam" id="PF03175"/>
    </source>
</evidence>
<dbReference type="GO" id="GO:0006260">
    <property type="term" value="P:DNA replication"/>
    <property type="evidence" value="ECO:0007669"/>
    <property type="project" value="UniProtKB-KW"/>
</dbReference>
<evidence type="ECO:0000256" key="3">
    <source>
        <dbReference type="ARBA" id="ARBA00022679"/>
    </source>
</evidence>
<dbReference type="GO" id="GO:0000166">
    <property type="term" value="F:nucleotide binding"/>
    <property type="evidence" value="ECO:0007669"/>
    <property type="project" value="InterPro"/>
</dbReference>
<protein>
    <recommendedName>
        <fullName evidence="2">DNA-directed DNA polymerase</fullName>
        <ecNumber evidence="2">2.7.7.7</ecNumber>
    </recommendedName>
</protein>
<keyword evidence="5" id="KW-0235">DNA replication</keyword>
<keyword evidence="4" id="KW-0548">Nucleotidyltransferase</keyword>
<reference evidence="10" key="1">
    <citation type="submission" date="2021-12" db="EMBL/GenBank/DDBJ databases">
        <authorList>
            <person name="King R."/>
        </authorList>
    </citation>
    <scope>NUCLEOTIDE SEQUENCE</scope>
</reference>
<evidence type="ECO:0000256" key="6">
    <source>
        <dbReference type="ARBA" id="ARBA00022932"/>
    </source>
</evidence>
<dbReference type="EMBL" id="OV121138">
    <property type="protein sequence ID" value="CAH0560541.1"/>
    <property type="molecule type" value="Genomic_DNA"/>
</dbReference>
<sequence length="223" mass="25987">MLRGIGGIRGGVSQCSNRYAEANNRYMGEAYDPSKPSKYLAYFDVNNLYGWAMSQYLRYDNFQWVDDVDNFDVMGVADDSLLGYILEVDLSYPKNLHDLHKDLPFCPEHETPPNSKFPKLMTTLNNKSKYAIHYRNLKQVLSHGLTLTKIHRLLKFKQTPWLKSYIELNTNLRQNAKNDFEKNLFKLMNNAVFGKIMENICKHRIVKLVTKWEGRYGSEKSNS</sequence>
<keyword evidence="7" id="KW-0238">DNA-binding</keyword>
<keyword evidence="6" id="KW-0239">DNA-directed DNA polymerase</keyword>
<comment type="similarity">
    <text evidence="1">Belongs to the DNA polymerase type-B family.</text>
</comment>
<evidence type="ECO:0000256" key="2">
    <source>
        <dbReference type="ARBA" id="ARBA00012417"/>
    </source>
</evidence>
<keyword evidence="3" id="KW-0808">Transferase</keyword>
<comment type="catalytic activity">
    <reaction evidence="8">
        <text>DNA(n) + a 2'-deoxyribonucleoside 5'-triphosphate = DNA(n+1) + diphosphate</text>
        <dbReference type="Rhea" id="RHEA:22508"/>
        <dbReference type="Rhea" id="RHEA-COMP:17339"/>
        <dbReference type="Rhea" id="RHEA-COMP:17340"/>
        <dbReference type="ChEBI" id="CHEBI:33019"/>
        <dbReference type="ChEBI" id="CHEBI:61560"/>
        <dbReference type="ChEBI" id="CHEBI:173112"/>
        <dbReference type="EC" id="2.7.7.7"/>
    </reaction>
</comment>
<evidence type="ECO:0000313" key="11">
    <source>
        <dbReference type="Proteomes" id="UP001154078"/>
    </source>
</evidence>
<evidence type="ECO:0000256" key="1">
    <source>
        <dbReference type="ARBA" id="ARBA00005755"/>
    </source>
</evidence>
<name>A0A9P0BER9_BRAAE</name>
<keyword evidence="11" id="KW-1185">Reference proteome</keyword>
<dbReference type="GO" id="GO:0003887">
    <property type="term" value="F:DNA-directed DNA polymerase activity"/>
    <property type="evidence" value="ECO:0007669"/>
    <property type="project" value="UniProtKB-KW"/>
</dbReference>
<evidence type="ECO:0000256" key="8">
    <source>
        <dbReference type="ARBA" id="ARBA00049244"/>
    </source>
</evidence>
<gene>
    <name evidence="10" type="ORF">MELIAE_LOCUS10276</name>
</gene>
<dbReference type="Proteomes" id="UP001154078">
    <property type="component" value="Chromosome 7"/>
</dbReference>
<dbReference type="InterPro" id="IPR043502">
    <property type="entry name" value="DNA/RNA_pol_sf"/>
</dbReference>
<dbReference type="OrthoDB" id="414982at2759"/>
<dbReference type="GO" id="GO:0003677">
    <property type="term" value="F:DNA binding"/>
    <property type="evidence" value="ECO:0007669"/>
    <property type="project" value="UniProtKB-KW"/>
</dbReference>
<dbReference type="AlphaFoldDB" id="A0A9P0BER9"/>
<organism evidence="10 11">
    <name type="scientific">Brassicogethes aeneus</name>
    <name type="common">Rape pollen beetle</name>
    <name type="synonym">Meligethes aeneus</name>
    <dbReference type="NCBI Taxonomy" id="1431903"/>
    <lineage>
        <taxon>Eukaryota</taxon>
        <taxon>Metazoa</taxon>
        <taxon>Ecdysozoa</taxon>
        <taxon>Arthropoda</taxon>
        <taxon>Hexapoda</taxon>
        <taxon>Insecta</taxon>
        <taxon>Pterygota</taxon>
        <taxon>Neoptera</taxon>
        <taxon>Endopterygota</taxon>
        <taxon>Coleoptera</taxon>
        <taxon>Polyphaga</taxon>
        <taxon>Cucujiformia</taxon>
        <taxon>Nitidulidae</taxon>
        <taxon>Meligethinae</taxon>
        <taxon>Brassicogethes</taxon>
    </lineage>
</organism>
<dbReference type="PANTHER" id="PTHR31511:SF12">
    <property type="entry name" value="RHO TERMINATION FACTOR N-TERMINAL DOMAIN-CONTAINING PROTEIN"/>
    <property type="match status" value="1"/>
</dbReference>
<proteinExistence type="inferred from homology"/>
<dbReference type="PANTHER" id="PTHR31511">
    <property type="entry name" value="PROTEIN CBG23764"/>
    <property type="match status" value="1"/>
</dbReference>
<dbReference type="SUPFAM" id="SSF56672">
    <property type="entry name" value="DNA/RNA polymerases"/>
    <property type="match status" value="1"/>
</dbReference>
<dbReference type="InterPro" id="IPR004868">
    <property type="entry name" value="DNA-dir_DNA_pol_B_mt/vir"/>
</dbReference>
<evidence type="ECO:0000256" key="5">
    <source>
        <dbReference type="ARBA" id="ARBA00022705"/>
    </source>
</evidence>
<evidence type="ECO:0000256" key="7">
    <source>
        <dbReference type="ARBA" id="ARBA00023125"/>
    </source>
</evidence>
<evidence type="ECO:0000256" key="4">
    <source>
        <dbReference type="ARBA" id="ARBA00022695"/>
    </source>
</evidence>
<evidence type="ECO:0000313" key="10">
    <source>
        <dbReference type="EMBL" id="CAH0560541.1"/>
    </source>
</evidence>
<dbReference type="EC" id="2.7.7.7" evidence="2"/>
<accession>A0A9P0BER9</accession>
<dbReference type="Pfam" id="PF03175">
    <property type="entry name" value="DNA_pol_B_2"/>
    <property type="match status" value="1"/>
</dbReference>